<proteinExistence type="predicted"/>
<evidence type="ECO:0000313" key="2">
    <source>
        <dbReference type="Proteomes" id="UP000320055"/>
    </source>
</evidence>
<reference evidence="1 2" key="1">
    <citation type="submission" date="2019-01" db="EMBL/GenBank/DDBJ databases">
        <authorList>
            <person name="Brito A."/>
        </authorList>
    </citation>
    <scope>NUCLEOTIDE SEQUENCE [LARGE SCALE GENOMIC DNA]</scope>
    <source>
        <strain evidence="1">1</strain>
    </source>
</reference>
<dbReference type="EMBL" id="CAACVJ010000328">
    <property type="protein sequence ID" value="VEP15990.1"/>
    <property type="molecule type" value="Genomic_DNA"/>
</dbReference>
<keyword evidence="1" id="KW-0540">Nuclease</keyword>
<evidence type="ECO:0000313" key="1">
    <source>
        <dbReference type="EMBL" id="VEP15990.1"/>
    </source>
</evidence>
<dbReference type="AlphaFoldDB" id="A0A563VX29"/>
<keyword evidence="2" id="KW-1185">Reference proteome</keyword>
<accession>A0A563VX29</accession>
<protein>
    <submittedName>
        <fullName evidence="1">HNH endonuclease</fullName>
    </submittedName>
</protein>
<sequence length="98" mass="11266">MPLDLTRYPDNWTDLAQKVKESAGWRCQCCRRACYKPGEKPKELTRSEWTGNILQVHHRNHQPEDNRLENLLAVCTICHLAMHARGNGNASPGQLSLW</sequence>
<keyword evidence="1" id="KW-0255">Endonuclease</keyword>
<dbReference type="OrthoDB" id="161705at2"/>
<dbReference type="GO" id="GO:0004519">
    <property type="term" value="F:endonuclease activity"/>
    <property type="evidence" value="ECO:0007669"/>
    <property type="project" value="UniProtKB-KW"/>
</dbReference>
<gene>
    <name evidence="1" type="ORF">H1P_3940008</name>
</gene>
<name>A0A563VX29_9CYAN</name>
<organism evidence="1 2">
    <name type="scientific">Hyella patelloides LEGE 07179</name>
    <dbReference type="NCBI Taxonomy" id="945734"/>
    <lineage>
        <taxon>Bacteria</taxon>
        <taxon>Bacillati</taxon>
        <taxon>Cyanobacteriota</taxon>
        <taxon>Cyanophyceae</taxon>
        <taxon>Pleurocapsales</taxon>
        <taxon>Hyellaceae</taxon>
        <taxon>Hyella</taxon>
    </lineage>
</organism>
<dbReference type="Proteomes" id="UP000320055">
    <property type="component" value="Unassembled WGS sequence"/>
</dbReference>
<keyword evidence="1" id="KW-0378">Hydrolase</keyword>